<dbReference type="Gene3D" id="4.10.220.110">
    <property type="match status" value="1"/>
</dbReference>
<dbReference type="CDD" id="cd00736">
    <property type="entry name" value="lambda_lys-like"/>
    <property type="match status" value="1"/>
</dbReference>
<feature type="domain" description="Peptidoglycan binding-like" evidence="3">
    <location>
        <begin position="753"/>
        <end position="794"/>
    </location>
</feature>
<dbReference type="InterPro" id="IPR036366">
    <property type="entry name" value="PGBDSf"/>
</dbReference>
<evidence type="ECO:0000256" key="1">
    <source>
        <dbReference type="ARBA" id="ARBA00005558"/>
    </source>
</evidence>
<accession>A0A9X3HT52</accession>
<protein>
    <submittedName>
        <fullName evidence="6">Type VI secretion system tip protein VgrG</fullName>
    </submittedName>
</protein>
<dbReference type="EMBL" id="JAKRRX010000108">
    <property type="protein sequence ID" value="MCW8335353.1"/>
    <property type="molecule type" value="Genomic_DNA"/>
</dbReference>
<dbReference type="AlphaFoldDB" id="A0A9X3HT52"/>
<comment type="similarity">
    <text evidence="1">Belongs to the VgrG protein family.</text>
</comment>
<evidence type="ECO:0000259" key="3">
    <source>
        <dbReference type="Pfam" id="PF01471"/>
    </source>
</evidence>
<dbReference type="Pfam" id="PF04717">
    <property type="entry name" value="Phage_base_V"/>
    <property type="match status" value="1"/>
</dbReference>
<dbReference type="InterPro" id="IPR023346">
    <property type="entry name" value="Lysozyme-like_dom_sf"/>
</dbReference>
<name>A0A9X3HT52_9VIBR</name>
<evidence type="ECO:0000259" key="5">
    <source>
        <dbReference type="Pfam" id="PF22178"/>
    </source>
</evidence>
<dbReference type="SUPFAM" id="SSF47090">
    <property type="entry name" value="PGBD-like"/>
    <property type="match status" value="1"/>
</dbReference>
<dbReference type="NCBIfam" id="TIGR01646">
    <property type="entry name" value="vgr_GE"/>
    <property type="match status" value="1"/>
</dbReference>
<dbReference type="SUPFAM" id="SSF69349">
    <property type="entry name" value="Phage fibre proteins"/>
    <property type="match status" value="1"/>
</dbReference>
<dbReference type="PANTHER" id="PTHR32305:SF11">
    <property type="entry name" value="TYPE VI SECRETION SYSTEM SPIKE PROTEIN VGRG3"/>
    <property type="match status" value="1"/>
</dbReference>
<dbReference type="InterPro" id="IPR017847">
    <property type="entry name" value="T6SS_RhsGE_Vgr_subset"/>
</dbReference>
<dbReference type="SUPFAM" id="SSF53955">
    <property type="entry name" value="Lysozyme-like"/>
    <property type="match status" value="1"/>
</dbReference>
<dbReference type="InterPro" id="IPR006533">
    <property type="entry name" value="T6SS_Vgr_RhsGE"/>
</dbReference>
<dbReference type="Pfam" id="PF22178">
    <property type="entry name" value="Gp5_trimer_C"/>
    <property type="match status" value="1"/>
</dbReference>
<dbReference type="Gene3D" id="2.40.50.230">
    <property type="entry name" value="Gp5 N-terminal domain"/>
    <property type="match status" value="1"/>
</dbReference>
<dbReference type="Gene3D" id="2.30.110.50">
    <property type="match status" value="1"/>
</dbReference>
<dbReference type="InterPro" id="IPR006531">
    <property type="entry name" value="Gp5/Vgr_OB"/>
</dbReference>
<feature type="compositionally biased region" description="Polar residues" evidence="2">
    <location>
        <begin position="674"/>
        <end position="710"/>
    </location>
</feature>
<proteinExistence type="inferred from homology"/>
<dbReference type="InterPro" id="IPR054030">
    <property type="entry name" value="Gp5_Vgr_C"/>
</dbReference>
<dbReference type="Proteomes" id="UP001155586">
    <property type="component" value="Unassembled WGS sequence"/>
</dbReference>
<dbReference type="Gene3D" id="1.10.530.10">
    <property type="match status" value="1"/>
</dbReference>
<dbReference type="InterPro" id="IPR002477">
    <property type="entry name" value="Peptidoglycan-bd-like"/>
</dbReference>
<evidence type="ECO:0000259" key="4">
    <source>
        <dbReference type="Pfam" id="PF04717"/>
    </source>
</evidence>
<feature type="compositionally biased region" description="Acidic residues" evidence="2">
    <location>
        <begin position="711"/>
        <end position="720"/>
    </location>
</feature>
<keyword evidence="7" id="KW-1185">Reference proteome</keyword>
<dbReference type="SUPFAM" id="SSF69279">
    <property type="entry name" value="Phage tail proteins"/>
    <property type="match status" value="2"/>
</dbReference>
<dbReference type="Pfam" id="PF05954">
    <property type="entry name" value="Phage_GPD"/>
    <property type="match status" value="1"/>
</dbReference>
<organism evidence="6 7">
    <name type="scientific">Vibrio paucivorans</name>
    <dbReference type="NCBI Taxonomy" id="2829489"/>
    <lineage>
        <taxon>Bacteria</taxon>
        <taxon>Pseudomonadati</taxon>
        <taxon>Pseudomonadota</taxon>
        <taxon>Gammaproteobacteria</taxon>
        <taxon>Vibrionales</taxon>
        <taxon>Vibrionaceae</taxon>
        <taxon>Vibrio</taxon>
    </lineage>
</organism>
<sequence length="1017" mass="112394">MATLQFDLVVEGIDSSTFVVREFTGNESVSASVSDLGGSYSGFRYCVDIASRQHTIVAEDIIDKRVMLTVKRNGEPVQKTHGIVRRFDKGDTGHSYTFYSLVIAPSLERLSLRQNSRIFQQKTTQEIVSLLLSEMGIEDYAFSLKNELVQREFCVQYRETDLDFVHRLIAEEGISYYFTHDDAKHTLIFNDASETIEKLATPISYNAKAGGNADSPYISSWETSKRVEVNQASLTDYSFKKPSYSLAQTQSSETGESVSRAYQHYDYPGRYKSDDAGKLISQVRLEYLRRQGHTANGKSDQALIRAGAKFDLCDHLDAEMNRVWVAVRVLHQGKQPQALEEEAGSGATTYSNEFVAIPGDKNWQSEPQNKPLVDGPMIATVVGPEGEEIFCDEHGRVKLHFPWDRYSNGDENSSCWVRVAQGWAGSQYGMMAIPRIGHEVIVEFLNGDPDQPIITGRTYHATNTPPYSLPDNKTRTVLRTESHQGVGFNELSFEDQADEEQIYVHAQKDMQKLVQNDDTIHVKNDLHSTIENDVYERVGRNSHSTIDGEQRSTVTGNQSLIVDGSLQLMSGSVWVNDSGSEIHIKSGNKVVLEAGSEITVKAAGSFLKVDPAGVHLVGGGVNLNSGGSPGSGSGFSGLLAEQPMALVPNTLSLYEEPSNAEASLESATENVITDLEPSNSPVPFSNQGGSTTSNTMSTDEGAASTSSSQDGSEDNEELTEESQRLKSSLLKQSVTLDKLANRESGSYKKGAKGEEVEYIQQALIKLGFDLGTAGADGDFGSMTEKQVKLFQGSYEPSYSTHLAYEVGAVDGIVGQGTILGLDEALVDGWVYDELSDETEFRIRAFMRMLRVGEGTIGQKGYETLFGGSSFREDHGRDWSDHPRIHMPFGSTTSTAAGAYQVMGYVWDDERIAKKRKEYGIDDFSPYNQDRFALILLKHKRRSAWPYLLNGEIEKSLTLTKGTKGYAYEWASLPPGVYGQPSKTMDEALSLYEEYYQQEKSGESDLAIMLGDIKEFLQ</sequence>
<feature type="region of interest" description="Disordered" evidence="2">
    <location>
        <begin position="674"/>
        <end position="727"/>
    </location>
</feature>
<feature type="domain" description="Gp5/Type VI secretion system Vgr C-terminal trimerisation" evidence="5">
    <location>
        <begin position="477"/>
        <end position="567"/>
    </location>
</feature>
<reference evidence="6" key="1">
    <citation type="submission" date="2022-02" db="EMBL/GenBank/DDBJ databases">
        <title>Vibrio sp. nov., a new bacterium isolated from Bohai sea, China.</title>
        <authorList>
            <person name="Yuan Y."/>
        </authorList>
    </citation>
    <scope>NUCLEOTIDE SEQUENCE</scope>
    <source>
        <strain evidence="6">DBSS07</strain>
    </source>
</reference>
<evidence type="ECO:0000313" key="6">
    <source>
        <dbReference type="EMBL" id="MCW8335353.1"/>
    </source>
</evidence>
<dbReference type="RefSeq" id="WP_265688549.1">
    <property type="nucleotide sequence ID" value="NZ_JAKRRX010000108.1"/>
</dbReference>
<dbReference type="NCBIfam" id="TIGR03361">
    <property type="entry name" value="VI_Rhs_Vgr"/>
    <property type="match status" value="1"/>
</dbReference>
<evidence type="ECO:0000313" key="7">
    <source>
        <dbReference type="Proteomes" id="UP001155586"/>
    </source>
</evidence>
<dbReference type="Gene3D" id="1.10.101.10">
    <property type="entry name" value="PGBD-like superfamily/PGBD"/>
    <property type="match status" value="1"/>
</dbReference>
<dbReference type="InterPro" id="IPR050708">
    <property type="entry name" value="T6SS_VgrG/RHS"/>
</dbReference>
<comment type="caution">
    <text evidence="6">The sequence shown here is derived from an EMBL/GenBank/DDBJ whole genome shotgun (WGS) entry which is preliminary data.</text>
</comment>
<gene>
    <name evidence="6" type="primary">vgrG</name>
    <name evidence="6" type="ORF">MD483_16160</name>
</gene>
<dbReference type="PANTHER" id="PTHR32305">
    <property type="match status" value="1"/>
</dbReference>
<evidence type="ECO:0000256" key="2">
    <source>
        <dbReference type="SAM" id="MobiDB-lite"/>
    </source>
</evidence>
<dbReference type="Gene3D" id="3.55.50.10">
    <property type="entry name" value="Baseplate protein-like domains"/>
    <property type="match status" value="1"/>
</dbReference>
<dbReference type="SUPFAM" id="SSF69255">
    <property type="entry name" value="gp5 N-terminal domain-like"/>
    <property type="match status" value="1"/>
</dbReference>
<dbReference type="InterPro" id="IPR036365">
    <property type="entry name" value="PGBD-like_sf"/>
</dbReference>
<feature type="domain" description="Gp5/Type VI secretion system Vgr protein OB-fold" evidence="4">
    <location>
        <begin position="393"/>
        <end position="459"/>
    </location>
</feature>
<dbReference type="Pfam" id="PF01471">
    <property type="entry name" value="PG_binding_1"/>
    <property type="match status" value="1"/>
</dbReference>
<dbReference type="InterPro" id="IPR037026">
    <property type="entry name" value="Vgr_OB-fold_dom_sf"/>
</dbReference>